<dbReference type="InterPro" id="IPR016193">
    <property type="entry name" value="Cytidine_deaminase-like"/>
</dbReference>
<evidence type="ECO:0000256" key="2">
    <source>
        <dbReference type="ARBA" id="ARBA00004882"/>
    </source>
</evidence>
<dbReference type="Pfam" id="PF00383">
    <property type="entry name" value="dCMP_cyt_deam_1"/>
    <property type="match status" value="1"/>
</dbReference>
<dbReference type="AlphaFoldDB" id="A0A381QTR9"/>
<dbReference type="CDD" id="cd01284">
    <property type="entry name" value="Riboflavin_deaminase-reductase"/>
    <property type="match status" value="1"/>
</dbReference>
<keyword evidence="7" id="KW-0862">Zinc</keyword>
<dbReference type="InterPro" id="IPR050765">
    <property type="entry name" value="Riboflavin_Biosynth_HTPR"/>
</dbReference>
<comment type="pathway">
    <text evidence="3">Cofactor biosynthesis; riboflavin biosynthesis; 5-amino-6-(D-ribitylamino)uracil from GTP: step 3/4.</text>
</comment>
<comment type="pathway">
    <text evidence="2">Cofactor biosynthesis; riboflavin biosynthesis; 5-amino-6-(D-ribitylamino)uracil from GTP: step 2/4.</text>
</comment>
<reference evidence="12" key="1">
    <citation type="submission" date="2018-05" db="EMBL/GenBank/DDBJ databases">
        <authorList>
            <person name="Lanie J.A."/>
            <person name="Ng W.-L."/>
            <person name="Kazmierczak K.M."/>
            <person name="Andrzejewski T.M."/>
            <person name="Davidsen T.M."/>
            <person name="Wayne K.J."/>
            <person name="Tettelin H."/>
            <person name="Glass J.I."/>
            <person name="Rusch D."/>
            <person name="Podicherti R."/>
            <person name="Tsui H.-C.T."/>
            <person name="Winkler M.E."/>
        </authorList>
    </citation>
    <scope>NUCLEOTIDE SEQUENCE</scope>
</reference>
<dbReference type="GO" id="GO:0008270">
    <property type="term" value="F:zinc ion binding"/>
    <property type="evidence" value="ECO:0007669"/>
    <property type="project" value="InterPro"/>
</dbReference>
<keyword evidence="8" id="KW-0521">NADP</keyword>
<keyword evidence="6" id="KW-0378">Hydrolase</keyword>
<evidence type="ECO:0000256" key="1">
    <source>
        <dbReference type="ARBA" id="ARBA00001947"/>
    </source>
</evidence>
<dbReference type="NCBIfam" id="TIGR00227">
    <property type="entry name" value="ribD_Cterm"/>
    <property type="match status" value="1"/>
</dbReference>
<evidence type="ECO:0000256" key="6">
    <source>
        <dbReference type="ARBA" id="ARBA00022801"/>
    </source>
</evidence>
<evidence type="ECO:0000256" key="5">
    <source>
        <dbReference type="ARBA" id="ARBA00022723"/>
    </source>
</evidence>
<dbReference type="FunFam" id="3.40.140.10:FF:000025">
    <property type="entry name" value="Riboflavin biosynthesis protein RibD"/>
    <property type="match status" value="1"/>
</dbReference>
<dbReference type="InterPro" id="IPR002125">
    <property type="entry name" value="CMP_dCMP_dom"/>
</dbReference>
<keyword evidence="4" id="KW-0686">Riboflavin biosynthesis</keyword>
<dbReference type="InterPro" id="IPR002734">
    <property type="entry name" value="RibDG_C"/>
</dbReference>
<evidence type="ECO:0000259" key="11">
    <source>
        <dbReference type="PROSITE" id="PS51747"/>
    </source>
</evidence>
<dbReference type="EMBL" id="UINC01001523">
    <property type="protein sequence ID" value="SUZ82806.1"/>
    <property type="molecule type" value="Genomic_DNA"/>
</dbReference>
<evidence type="ECO:0000256" key="8">
    <source>
        <dbReference type="ARBA" id="ARBA00022857"/>
    </source>
</evidence>
<dbReference type="SUPFAM" id="SSF53927">
    <property type="entry name" value="Cytidine deaminase-like"/>
    <property type="match status" value="1"/>
</dbReference>
<dbReference type="InterPro" id="IPR004794">
    <property type="entry name" value="Eubact_RibD"/>
</dbReference>
<keyword evidence="5" id="KW-0479">Metal-binding</keyword>
<name>A0A381QTR9_9ZZZZ</name>
<accession>A0A381QTR9</accession>
<evidence type="ECO:0000256" key="10">
    <source>
        <dbReference type="ARBA" id="ARBA00023268"/>
    </source>
</evidence>
<dbReference type="Pfam" id="PF01872">
    <property type="entry name" value="RibD_C"/>
    <property type="match status" value="1"/>
</dbReference>
<evidence type="ECO:0000256" key="7">
    <source>
        <dbReference type="ARBA" id="ARBA00022833"/>
    </source>
</evidence>
<sequence>MQMALDLAEKGMHSSMPNPRVGCIVVHNSQVVGQGWHSKTGEDHAEVMALSQAGHKAKGATAYITLEPCNHYGKTPPCTDSLISAGVETVIYAMDDPNPEVSGKSTGILKAAGVKVIHGVLHQKSKDLNIGFVKRMESGLPYIRSKIASSIDGKTALLNGTSQWISSEKSRQDVQSWRARSCALLTSIETVLSDDPFLNVRIDGFDDLDQPMRVVLDSQLRIDSHYKILRLPGQKIIYTLKAQHNDPEIQNMIETAEEYDGHISLEYLFRDLAKREVNEVMIECGGVLNGALLKQEFIDELIVYIAPCILGNKARNMFSLPVLSEMSDRYNFDSTQVDQIDHDVRVILRKSNYI</sequence>
<dbReference type="InterPro" id="IPR024072">
    <property type="entry name" value="DHFR-like_dom_sf"/>
</dbReference>
<evidence type="ECO:0000313" key="12">
    <source>
        <dbReference type="EMBL" id="SUZ82806.1"/>
    </source>
</evidence>
<dbReference type="GO" id="GO:0008703">
    <property type="term" value="F:5-amino-6-(5-phosphoribosylamino)uracil reductase activity"/>
    <property type="evidence" value="ECO:0007669"/>
    <property type="project" value="InterPro"/>
</dbReference>
<dbReference type="NCBIfam" id="TIGR00326">
    <property type="entry name" value="eubact_ribD"/>
    <property type="match status" value="1"/>
</dbReference>
<dbReference type="PIRSF" id="PIRSF006769">
    <property type="entry name" value="RibD"/>
    <property type="match status" value="1"/>
</dbReference>
<dbReference type="PANTHER" id="PTHR38011">
    <property type="entry name" value="DIHYDROFOLATE REDUCTASE FAMILY PROTEIN (AFU_ORTHOLOGUE AFUA_8G06820)"/>
    <property type="match status" value="1"/>
</dbReference>
<dbReference type="GO" id="GO:0008835">
    <property type="term" value="F:diaminohydroxyphosphoribosylaminopyrimidine deaminase activity"/>
    <property type="evidence" value="ECO:0007669"/>
    <property type="project" value="InterPro"/>
</dbReference>
<comment type="cofactor">
    <cofactor evidence="1">
        <name>Zn(2+)</name>
        <dbReference type="ChEBI" id="CHEBI:29105"/>
    </cofactor>
</comment>
<feature type="domain" description="CMP/dCMP-type deaminase" evidence="11">
    <location>
        <begin position="1"/>
        <end position="105"/>
    </location>
</feature>
<dbReference type="GO" id="GO:0009231">
    <property type="term" value="P:riboflavin biosynthetic process"/>
    <property type="evidence" value="ECO:0007669"/>
    <property type="project" value="UniProtKB-UniPathway"/>
</dbReference>
<keyword evidence="10" id="KW-0511">Multifunctional enzyme</keyword>
<dbReference type="Gene3D" id="3.40.430.10">
    <property type="entry name" value="Dihydrofolate Reductase, subunit A"/>
    <property type="match status" value="1"/>
</dbReference>
<evidence type="ECO:0000256" key="3">
    <source>
        <dbReference type="ARBA" id="ARBA00004910"/>
    </source>
</evidence>
<gene>
    <name evidence="12" type="ORF">METZ01_LOCUS35660</name>
</gene>
<dbReference type="InterPro" id="IPR011549">
    <property type="entry name" value="RibD_C"/>
</dbReference>
<dbReference type="PROSITE" id="PS00903">
    <property type="entry name" value="CYT_DCMP_DEAMINASES_1"/>
    <property type="match status" value="1"/>
</dbReference>
<dbReference type="SUPFAM" id="SSF53597">
    <property type="entry name" value="Dihydrofolate reductase-like"/>
    <property type="match status" value="1"/>
</dbReference>
<protein>
    <recommendedName>
        <fullName evidence="11">CMP/dCMP-type deaminase domain-containing protein</fullName>
    </recommendedName>
</protein>
<proteinExistence type="predicted"/>
<evidence type="ECO:0000256" key="4">
    <source>
        <dbReference type="ARBA" id="ARBA00022619"/>
    </source>
</evidence>
<dbReference type="UniPathway" id="UPA00275">
    <property type="reaction ID" value="UER00401"/>
</dbReference>
<dbReference type="Gene3D" id="3.40.140.10">
    <property type="entry name" value="Cytidine Deaminase, domain 2"/>
    <property type="match status" value="1"/>
</dbReference>
<organism evidence="12">
    <name type="scientific">marine metagenome</name>
    <dbReference type="NCBI Taxonomy" id="408172"/>
    <lineage>
        <taxon>unclassified sequences</taxon>
        <taxon>metagenomes</taxon>
        <taxon>ecological metagenomes</taxon>
    </lineage>
</organism>
<keyword evidence="9" id="KW-0560">Oxidoreductase</keyword>
<dbReference type="InterPro" id="IPR016192">
    <property type="entry name" value="APOBEC/CMP_deaminase_Zn-bd"/>
</dbReference>
<dbReference type="PROSITE" id="PS51747">
    <property type="entry name" value="CYT_DCMP_DEAMINASES_2"/>
    <property type="match status" value="1"/>
</dbReference>
<dbReference type="PANTHER" id="PTHR38011:SF7">
    <property type="entry name" value="2,5-DIAMINO-6-RIBOSYLAMINO-4(3H)-PYRIMIDINONE 5'-PHOSPHATE REDUCTASE"/>
    <property type="match status" value="1"/>
</dbReference>
<evidence type="ECO:0000256" key="9">
    <source>
        <dbReference type="ARBA" id="ARBA00023002"/>
    </source>
</evidence>
<dbReference type="GO" id="GO:0050661">
    <property type="term" value="F:NADP binding"/>
    <property type="evidence" value="ECO:0007669"/>
    <property type="project" value="InterPro"/>
</dbReference>